<dbReference type="Proteomes" id="UP000239863">
    <property type="component" value="Unassembled WGS sequence"/>
</dbReference>
<comment type="caution">
    <text evidence="2">The sequence shown here is derived from an EMBL/GenBank/DDBJ whole genome shotgun (WGS) entry which is preliminary data.</text>
</comment>
<dbReference type="SMART" id="SM00267">
    <property type="entry name" value="GGDEF"/>
    <property type="match status" value="1"/>
</dbReference>
<dbReference type="SUPFAM" id="SSF55073">
    <property type="entry name" value="Nucleotide cyclase"/>
    <property type="match status" value="1"/>
</dbReference>
<evidence type="ECO:0000259" key="1">
    <source>
        <dbReference type="PROSITE" id="PS50887"/>
    </source>
</evidence>
<dbReference type="FunFam" id="3.30.70.270:FF:000001">
    <property type="entry name" value="Diguanylate cyclase domain protein"/>
    <property type="match status" value="1"/>
</dbReference>
<dbReference type="Gene3D" id="3.30.70.270">
    <property type="match status" value="1"/>
</dbReference>
<evidence type="ECO:0000313" key="3">
    <source>
        <dbReference type="Proteomes" id="UP000239863"/>
    </source>
</evidence>
<dbReference type="AlphaFoldDB" id="A0A2S6FZF4"/>
<dbReference type="InterPro" id="IPR029787">
    <property type="entry name" value="Nucleotide_cyclase"/>
</dbReference>
<evidence type="ECO:0000313" key="2">
    <source>
        <dbReference type="EMBL" id="PPK49010.1"/>
    </source>
</evidence>
<dbReference type="EMBL" id="PTIS01000003">
    <property type="protein sequence ID" value="PPK49010.1"/>
    <property type="molecule type" value="Genomic_DNA"/>
</dbReference>
<sequence>MNSLEDIIKNVKLLENLYDDLRIVDPIKKKVVYHKGINNVPVDKNCYDFWRKKSHCENCISSRALVEKDNCVKIEYTGNKVLLIMATKILYSDNRYILETFKDITNIGIIADIENKSEEYILSYIKDMNNKIIRDDLTGIYNRRYINDKLPVDIISVKLSKMPCTVVMIDIDDFKIVNDENGHLIGDNVLKDFSQFINHKVNSVNGWIGRYGGEEFFISLPKMDKEESKTFIEEIRLEIENLCFNYEKKCLKVTISGGIYEIKGSEEIDEVFRNTDKRLYNAKHKGKNRIEM</sequence>
<gene>
    <name evidence="2" type="ORF">BD821_103139</name>
</gene>
<dbReference type="RefSeq" id="WP_104409421.1">
    <property type="nucleotide sequence ID" value="NZ_PTIS01000003.1"/>
</dbReference>
<dbReference type="STRING" id="37659.GCA_000703125_02068"/>
<dbReference type="PANTHER" id="PTHR45138">
    <property type="entry name" value="REGULATORY COMPONENTS OF SENSORY TRANSDUCTION SYSTEM"/>
    <property type="match status" value="1"/>
</dbReference>
<dbReference type="NCBIfam" id="TIGR00254">
    <property type="entry name" value="GGDEF"/>
    <property type="match status" value="1"/>
</dbReference>
<dbReference type="GO" id="GO:0005886">
    <property type="term" value="C:plasma membrane"/>
    <property type="evidence" value="ECO:0007669"/>
    <property type="project" value="TreeGrafter"/>
</dbReference>
<feature type="domain" description="GGDEF" evidence="1">
    <location>
        <begin position="162"/>
        <end position="292"/>
    </location>
</feature>
<protein>
    <submittedName>
        <fullName evidence="2">Diguanylate cyclase (GGDEF)-like protein</fullName>
    </submittedName>
</protein>
<name>A0A2S6FZF4_9CLOT</name>
<dbReference type="OrthoDB" id="9805474at2"/>
<accession>A0A2S6FZF4</accession>
<dbReference type="PANTHER" id="PTHR45138:SF9">
    <property type="entry name" value="DIGUANYLATE CYCLASE DGCM-RELATED"/>
    <property type="match status" value="1"/>
</dbReference>
<dbReference type="InterPro" id="IPR050469">
    <property type="entry name" value="Diguanylate_Cyclase"/>
</dbReference>
<dbReference type="PROSITE" id="PS50887">
    <property type="entry name" value="GGDEF"/>
    <property type="match status" value="1"/>
</dbReference>
<dbReference type="GO" id="GO:0043709">
    <property type="term" value="P:cell adhesion involved in single-species biofilm formation"/>
    <property type="evidence" value="ECO:0007669"/>
    <property type="project" value="TreeGrafter"/>
</dbReference>
<dbReference type="InterPro" id="IPR043128">
    <property type="entry name" value="Rev_trsase/Diguanyl_cyclase"/>
</dbReference>
<dbReference type="Pfam" id="PF00990">
    <property type="entry name" value="GGDEF"/>
    <property type="match status" value="1"/>
</dbReference>
<dbReference type="InterPro" id="IPR000160">
    <property type="entry name" value="GGDEF_dom"/>
</dbReference>
<dbReference type="CDD" id="cd01949">
    <property type="entry name" value="GGDEF"/>
    <property type="match status" value="1"/>
</dbReference>
<proteinExistence type="predicted"/>
<reference evidence="2 3" key="1">
    <citation type="submission" date="2018-02" db="EMBL/GenBank/DDBJ databases">
        <title>Genomic Encyclopedia of Archaeal and Bacterial Type Strains, Phase II (KMG-II): from individual species to whole genera.</title>
        <authorList>
            <person name="Goeker M."/>
        </authorList>
    </citation>
    <scope>NUCLEOTIDE SEQUENCE [LARGE SCALE GENOMIC DNA]</scope>
    <source>
        <strain evidence="2 3">DSM 15099</strain>
    </source>
</reference>
<organism evidence="2 3">
    <name type="scientific">Clostridium algidicarnis DSM 15099</name>
    <dbReference type="NCBI Taxonomy" id="1121295"/>
    <lineage>
        <taxon>Bacteria</taxon>
        <taxon>Bacillati</taxon>
        <taxon>Bacillota</taxon>
        <taxon>Clostridia</taxon>
        <taxon>Eubacteriales</taxon>
        <taxon>Clostridiaceae</taxon>
        <taxon>Clostridium</taxon>
    </lineage>
</organism>
<dbReference type="GO" id="GO:1902201">
    <property type="term" value="P:negative regulation of bacterial-type flagellum-dependent cell motility"/>
    <property type="evidence" value="ECO:0007669"/>
    <property type="project" value="TreeGrafter"/>
</dbReference>
<dbReference type="GO" id="GO:0052621">
    <property type="term" value="F:diguanylate cyclase activity"/>
    <property type="evidence" value="ECO:0007669"/>
    <property type="project" value="TreeGrafter"/>
</dbReference>